<protein>
    <submittedName>
        <fullName evidence="2">Unannotated protein</fullName>
    </submittedName>
</protein>
<accession>A0A6J7K7B4</accession>
<gene>
    <name evidence="2" type="ORF">UFOPK3789_00689</name>
</gene>
<dbReference type="Pfam" id="PF00216">
    <property type="entry name" value="Bac_DNA_binding"/>
    <property type="match status" value="1"/>
</dbReference>
<dbReference type="GO" id="GO:0030527">
    <property type="term" value="F:structural constituent of chromatin"/>
    <property type="evidence" value="ECO:0007669"/>
    <property type="project" value="InterPro"/>
</dbReference>
<keyword evidence="1" id="KW-0238">DNA-binding</keyword>
<organism evidence="2">
    <name type="scientific">freshwater metagenome</name>
    <dbReference type="NCBI Taxonomy" id="449393"/>
    <lineage>
        <taxon>unclassified sequences</taxon>
        <taxon>metagenomes</taxon>
        <taxon>ecological metagenomes</taxon>
    </lineage>
</organism>
<dbReference type="CDD" id="cd13831">
    <property type="entry name" value="HU"/>
    <property type="match status" value="1"/>
</dbReference>
<dbReference type="PANTHER" id="PTHR33175:SF3">
    <property type="entry name" value="DNA-BINDING PROTEIN HU-BETA"/>
    <property type="match status" value="1"/>
</dbReference>
<dbReference type="InterPro" id="IPR010992">
    <property type="entry name" value="IHF-like_DNA-bd_dom_sf"/>
</dbReference>
<sequence>MNKAELVDKVAEATGMPKKDVEEVLAGVINAVVAAVQADEKVALPGFGSFNKSHRAARQGRNPQTGATIEIAASNGVKFSAAAGFKSAVN</sequence>
<evidence type="ECO:0000256" key="1">
    <source>
        <dbReference type="ARBA" id="ARBA00023125"/>
    </source>
</evidence>
<dbReference type="SMART" id="SM00411">
    <property type="entry name" value="BHL"/>
    <property type="match status" value="1"/>
</dbReference>
<dbReference type="InterPro" id="IPR000119">
    <property type="entry name" value="Hist_DNA-bd"/>
</dbReference>
<proteinExistence type="predicted"/>
<dbReference type="GO" id="GO:0003677">
    <property type="term" value="F:DNA binding"/>
    <property type="evidence" value="ECO:0007669"/>
    <property type="project" value="UniProtKB-KW"/>
</dbReference>
<dbReference type="PROSITE" id="PS00045">
    <property type="entry name" value="HISTONE_LIKE"/>
    <property type="match status" value="1"/>
</dbReference>
<dbReference type="AlphaFoldDB" id="A0A6J7K7B4"/>
<dbReference type="InterPro" id="IPR020816">
    <property type="entry name" value="Histone-like_DNA-bd_CS"/>
</dbReference>
<dbReference type="Gene3D" id="4.10.520.10">
    <property type="entry name" value="IHF-like DNA-binding proteins"/>
    <property type="match status" value="1"/>
</dbReference>
<dbReference type="SUPFAM" id="SSF47729">
    <property type="entry name" value="IHF-like DNA-binding proteins"/>
    <property type="match status" value="1"/>
</dbReference>
<name>A0A6J7K7B4_9ZZZZ</name>
<dbReference type="PRINTS" id="PR01727">
    <property type="entry name" value="DNABINDINGHU"/>
</dbReference>
<evidence type="ECO:0000313" key="2">
    <source>
        <dbReference type="EMBL" id="CAB4951111.1"/>
    </source>
</evidence>
<reference evidence="2" key="1">
    <citation type="submission" date="2020-05" db="EMBL/GenBank/DDBJ databases">
        <authorList>
            <person name="Chiriac C."/>
            <person name="Salcher M."/>
            <person name="Ghai R."/>
            <person name="Kavagutti S V."/>
        </authorList>
    </citation>
    <scope>NUCLEOTIDE SEQUENCE</scope>
</reference>
<dbReference type="EMBL" id="CAFBNL010000030">
    <property type="protein sequence ID" value="CAB4951111.1"/>
    <property type="molecule type" value="Genomic_DNA"/>
</dbReference>
<dbReference type="PANTHER" id="PTHR33175">
    <property type="entry name" value="DNA-BINDING PROTEIN HU"/>
    <property type="match status" value="1"/>
</dbReference>